<evidence type="ECO:0000259" key="17">
    <source>
        <dbReference type="PROSITE" id="PS50222"/>
    </source>
</evidence>
<dbReference type="NCBIfam" id="TIGR01241">
    <property type="entry name" value="FtsH_fam"/>
    <property type="match status" value="1"/>
</dbReference>
<evidence type="ECO:0000256" key="6">
    <source>
        <dbReference type="ARBA" id="ARBA00022692"/>
    </source>
</evidence>
<keyword evidence="18" id="KW-0131">Cell cycle</keyword>
<dbReference type="GO" id="GO:0016887">
    <property type="term" value="F:ATP hydrolysis activity"/>
    <property type="evidence" value="ECO:0007669"/>
    <property type="project" value="InterPro"/>
</dbReference>
<dbReference type="PANTHER" id="PTHR23076:SF113">
    <property type="entry name" value="ATP-DEPENDENT ZINC METALLOPROTEASE FTSH 1, CHLOROPLASTIC-RELATED"/>
    <property type="match status" value="1"/>
</dbReference>
<comment type="similarity">
    <text evidence="3">In the C-terminal section; belongs to the peptidase M41 family.</text>
</comment>
<dbReference type="Pfam" id="PF01434">
    <property type="entry name" value="Peptidase_M41"/>
    <property type="match status" value="1"/>
</dbReference>
<dbReference type="EMBL" id="JWZX01001382">
    <property type="protein sequence ID" value="KOO33929.1"/>
    <property type="molecule type" value="Genomic_DNA"/>
</dbReference>
<evidence type="ECO:0000256" key="1">
    <source>
        <dbReference type="ARBA" id="ARBA00001947"/>
    </source>
</evidence>
<keyword evidence="18" id="KW-0132">Cell division</keyword>
<gene>
    <name evidence="18" type="ORF">Ctob_010776</name>
</gene>
<keyword evidence="12" id="KW-0067">ATP-binding</keyword>
<dbReference type="InterPro" id="IPR002048">
    <property type="entry name" value="EF_hand_dom"/>
</dbReference>
<dbReference type="Gene3D" id="1.10.8.60">
    <property type="match status" value="1"/>
</dbReference>
<dbReference type="Gene3D" id="1.20.58.760">
    <property type="entry name" value="Peptidase M41"/>
    <property type="match status" value="1"/>
</dbReference>
<dbReference type="FunFam" id="1.10.8.60:FF:000001">
    <property type="entry name" value="ATP-dependent zinc metalloprotease FtsH"/>
    <property type="match status" value="1"/>
</dbReference>
<evidence type="ECO:0000256" key="13">
    <source>
        <dbReference type="ARBA" id="ARBA00022989"/>
    </source>
</evidence>
<dbReference type="GO" id="GO:0004176">
    <property type="term" value="F:ATP-dependent peptidase activity"/>
    <property type="evidence" value="ECO:0007669"/>
    <property type="project" value="InterPro"/>
</dbReference>
<dbReference type="FunFam" id="3.40.50.300:FF:000001">
    <property type="entry name" value="ATP-dependent zinc metalloprotease FtsH"/>
    <property type="match status" value="1"/>
</dbReference>
<dbReference type="GO" id="GO:0010304">
    <property type="term" value="P:PSII associated light-harvesting complex II catabolic process"/>
    <property type="evidence" value="ECO:0007669"/>
    <property type="project" value="UniProtKB-ARBA"/>
</dbReference>
<dbReference type="InterPro" id="IPR041569">
    <property type="entry name" value="AAA_lid_3"/>
</dbReference>
<evidence type="ECO:0000256" key="8">
    <source>
        <dbReference type="ARBA" id="ARBA00022741"/>
    </source>
</evidence>
<evidence type="ECO:0000256" key="3">
    <source>
        <dbReference type="ARBA" id="ARBA00010044"/>
    </source>
</evidence>
<dbReference type="Gene3D" id="1.10.238.10">
    <property type="entry name" value="EF-hand"/>
    <property type="match status" value="1"/>
</dbReference>
<name>A0A0M0K534_9EUKA</name>
<keyword evidence="14" id="KW-0482">Metalloprotease</keyword>
<keyword evidence="11" id="KW-0106">Calcium</keyword>
<dbReference type="InterPro" id="IPR000642">
    <property type="entry name" value="Peptidase_M41"/>
</dbReference>
<evidence type="ECO:0000256" key="5">
    <source>
        <dbReference type="ARBA" id="ARBA00022670"/>
    </source>
</evidence>
<dbReference type="InterPro" id="IPR018247">
    <property type="entry name" value="EF_Hand_1_Ca_BS"/>
</dbReference>
<dbReference type="Gene3D" id="3.60.10.10">
    <property type="entry name" value="Endonuclease/exonuclease/phosphatase"/>
    <property type="match status" value="1"/>
</dbReference>
<evidence type="ECO:0000256" key="15">
    <source>
        <dbReference type="ARBA" id="ARBA00023136"/>
    </source>
</evidence>
<reference evidence="19" key="1">
    <citation type="journal article" date="2015" name="PLoS Genet.">
        <title>Genome Sequence and Transcriptome Analyses of Chrysochromulina tobin: Metabolic Tools for Enhanced Algal Fitness in the Prominent Order Prymnesiales (Haptophyceae).</title>
        <authorList>
            <person name="Hovde B.T."/>
            <person name="Deodato C.R."/>
            <person name="Hunsperger H.M."/>
            <person name="Ryken S.A."/>
            <person name="Yost W."/>
            <person name="Jha R.K."/>
            <person name="Patterson J."/>
            <person name="Monnat R.J. Jr."/>
            <person name="Barlow S.B."/>
            <person name="Starkenburg S.R."/>
            <person name="Cattolico R.A."/>
        </authorList>
    </citation>
    <scope>NUCLEOTIDE SEQUENCE</scope>
    <source>
        <strain evidence="19">CCMP291</strain>
    </source>
</reference>
<evidence type="ECO:0000256" key="4">
    <source>
        <dbReference type="ARBA" id="ARBA00010550"/>
    </source>
</evidence>
<dbReference type="CDD" id="cd19501">
    <property type="entry name" value="RecA-like_FtsH"/>
    <property type="match status" value="1"/>
</dbReference>
<dbReference type="GO" id="GO:0004222">
    <property type="term" value="F:metalloendopeptidase activity"/>
    <property type="evidence" value="ECO:0007669"/>
    <property type="project" value="InterPro"/>
</dbReference>
<dbReference type="AlphaFoldDB" id="A0A0M0K534"/>
<dbReference type="PROSITE" id="PS00018">
    <property type="entry name" value="EF_HAND_1"/>
    <property type="match status" value="2"/>
</dbReference>
<accession>A0A0M0K534</accession>
<feature type="domain" description="EF-hand" evidence="17">
    <location>
        <begin position="465"/>
        <end position="500"/>
    </location>
</feature>
<dbReference type="SMART" id="SM00382">
    <property type="entry name" value="AAA"/>
    <property type="match status" value="1"/>
</dbReference>
<dbReference type="OrthoDB" id="1413014at2759"/>
<dbReference type="CDD" id="cd00051">
    <property type="entry name" value="EFh"/>
    <property type="match status" value="1"/>
</dbReference>
<comment type="subcellular location">
    <subcellularLocation>
        <location evidence="2">Membrane</location>
    </subcellularLocation>
</comment>
<dbReference type="PROSITE" id="PS50222">
    <property type="entry name" value="EF_HAND_2"/>
    <property type="match status" value="3"/>
</dbReference>
<dbReference type="PANTHER" id="PTHR23076">
    <property type="entry name" value="METALLOPROTEASE M41 FTSH"/>
    <property type="match status" value="1"/>
</dbReference>
<comment type="caution">
    <text evidence="18">The sequence shown here is derived from an EMBL/GenBank/DDBJ whole genome shotgun (WGS) entry which is preliminary data.</text>
</comment>
<dbReference type="Pfam" id="PF13499">
    <property type="entry name" value="EF-hand_7"/>
    <property type="match status" value="1"/>
</dbReference>
<organism evidence="18 19">
    <name type="scientific">Chrysochromulina tobinii</name>
    <dbReference type="NCBI Taxonomy" id="1460289"/>
    <lineage>
        <taxon>Eukaryota</taxon>
        <taxon>Haptista</taxon>
        <taxon>Haptophyta</taxon>
        <taxon>Prymnesiophyceae</taxon>
        <taxon>Prymnesiales</taxon>
        <taxon>Chrysochromulinaceae</taxon>
        <taxon>Chrysochromulina</taxon>
    </lineage>
</organism>
<evidence type="ECO:0000256" key="10">
    <source>
        <dbReference type="ARBA" id="ARBA00022833"/>
    </source>
</evidence>
<keyword evidence="16" id="KW-0175">Coiled coil</keyword>
<evidence type="ECO:0000256" key="16">
    <source>
        <dbReference type="SAM" id="Coils"/>
    </source>
</evidence>
<proteinExistence type="inferred from homology"/>
<dbReference type="InterPro" id="IPR003960">
    <property type="entry name" value="ATPase_AAA_CS"/>
</dbReference>
<comment type="cofactor">
    <cofactor evidence="1">
        <name>Zn(2+)</name>
        <dbReference type="ChEBI" id="CHEBI:29105"/>
    </cofactor>
</comment>
<dbReference type="Pfam" id="PF00004">
    <property type="entry name" value="AAA"/>
    <property type="match status" value="1"/>
</dbReference>
<dbReference type="InterPro" id="IPR005936">
    <property type="entry name" value="FtsH"/>
</dbReference>
<dbReference type="InterPro" id="IPR027417">
    <property type="entry name" value="P-loop_NTPase"/>
</dbReference>
<dbReference type="GO" id="GO:0005524">
    <property type="term" value="F:ATP binding"/>
    <property type="evidence" value="ECO:0007669"/>
    <property type="project" value="UniProtKB-KW"/>
</dbReference>
<keyword evidence="19" id="KW-1185">Reference proteome</keyword>
<evidence type="ECO:0000256" key="11">
    <source>
        <dbReference type="ARBA" id="ARBA00022837"/>
    </source>
</evidence>
<dbReference type="Gene3D" id="3.40.50.300">
    <property type="entry name" value="P-loop containing nucleotide triphosphate hydrolases"/>
    <property type="match status" value="1"/>
</dbReference>
<dbReference type="SUPFAM" id="SSF52540">
    <property type="entry name" value="P-loop containing nucleoside triphosphate hydrolases"/>
    <property type="match status" value="1"/>
</dbReference>
<dbReference type="HAMAP" id="MF_01458">
    <property type="entry name" value="FtsH"/>
    <property type="match status" value="1"/>
</dbReference>
<protein>
    <submittedName>
        <fullName evidence="18">Cell division protein 2</fullName>
    </submittedName>
</protein>
<sequence length="1249" mass="136119">FETLSSCDRPSPPTILRAVARRQTFRLVSRRWRAPAHLIRETALFNEDPMSCLGMRKARVSPADVHDLQQQVVRLQTQVLRQQEEIDVLRGKGGARAAHEFVVAQYNILAGYLGDNTQPWFLYGLDLSSERREAIFKKFYEKGEDGTYANAGWPKYVKGILTDEEQAIVEKYNEKHFRWDGRKEKLITVIKSCHADLISLVECDNYESFFLPNLKAAGYAAVYKQRPRKSSADGCAIFYKVGVFSLIASDCFEFVDRLDAKGREVKDRVGLVALLQHTSGRQVIFISTHLARNPEDPKQTSSRAKQTAQLLKGLTDFAQANHALDAPVILAGDLNTTNIQQIANIARVVFELCSEAVHPFIFTASAPRSLPTSVTTTRKMCIDYLFVQSTLQVTDKADMPILTMDKPIPNEEHPSDHLPLVFTIAFTKNAALMEMFARSWALVVLSGASSRPNDAGDDLSLAQPLALLELEKAFSFFDLQGDGALSVYDLQAGLRDIGLRNKLDQVLEAFSRAAAKAGTSFDIHSHDEILPYDLFVSVYLAQFREQKQLFRQTMNDAFAYFDTSGDGKLEKDELFKSFSAVCPFEIVPDAFDKIFAQLDADGDGSVTADEFIDYLLHSQLSLASGSNQAAIESSAFLKGAKEGKRRIHRGRACTRRAAPSVDAIDSDLIEKVSFSADGKQALAIDKDGNRHEALILPGESAELIKLLTKKNVVFAVQPPAEKGAAAGLLGVLPALAFPLIIIGGLFFLQQRNGGAGGGMGGLGGPGGPMGIGKSRSKIQMEPATGVTFDDVAGCEGSKQELTEIVNFLKNPAKYSKLGAKIPRGAIMEGPPGTGKTLLARAVAGEAGVPFISASGSEFVEMFVGVGASRVRDLFGEAKKNAPCIVFIDEIDAVGRQRAGSGSGMGGGNDEREQTLNQILTEMDGFEGNSGVIVLAATNRADVLDAALLRPGRFDRRVPVDLPDNDGRLAILKVHCRGKPLAKGLDISMIAKRTTGFSGASLANLMNEAAIVSARNGKSEIGYEEIDYALDRLTVGMVKSTGTSFPNRQRLVAYHEAGHAIMGALTPDYDQVTKVTILPRSNGAGGFTLFTPPEERLSSGLYSKRYLEGQLAVALAGRVVEEIVYGEDEITTGASGDLQQVRNIARRMVTQWGFSKDKLAPVAWEQDGVSPFGPQAASSATQKKVDEEVKQLVAKAYKHCMKTLLDNRDIWEELTEMLIEKETIDYKELQALVAKYYPNGVANARVAVPA</sequence>
<dbReference type="GO" id="GO:0051301">
    <property type="term" value="P:cell division"/>
    <property type="evidence" value="ECO:0007669"/>
    <property type="project" value="UniProtKB-KW"/>
</dbReference>
<dbReference type="InterPro" id="IPR003593">
    <property type="entry name" value="AAA+_ATPase"/>
</dbReference>
<dbReference type="SUPFAM" id="SSF140990">
    <property type="entry name" value="FtsH protease domain-like"/>
    <property type="match status" value="1"/>
</dbReference>
<keyword evidence="7" id="KW-0479">Metal-binding</keyword>
<dbReference type="FunFam" id="1.20.58.760:FF:000001">
    <property type="entry name" value="ATP-dependent zinc metalloprotease FtsH"/>
    <property type="match status" value="1"/>
</dbReference>
<keyword evidence="8" id="KW-0547">Nucleotide-binding</keyword>
<evidence type="ECO:0000313" key="18">
    <source>
        <dbReference type="EMBL" id="KOO33929.1"/>
    </source>
</evidence>
<evidence type="ECO:0000256" key="9">
    <source>
        <dbReference type="ARBA" id="ARBA00022801"/>
    </source>
</evidence>
<keyword evidence="13" id="KW-1133">Transmembrane helix</keyword>
<feature type="domain" description="EF-hand" evidence="17">
    <location>
        <begin position="549"/>
        <end position="584"/>
    </location>
</feature>
<keyword evidence="9" id="KW-0378">Hydrolase</keyword>
<evidence type="ECO:0000256" key="2">
    <source>
        <dbReference type="ARBA" id="ARBA00004370"/>
    </source>
</evidence>
<dbReference type="InterPro" id="IPR036691">
    <property type="entry name" value="Endo/exonu/phosph_ase_sf"/>
</dbReference>
<dbReference type="Pfam" id="PF03372">
    <property type="entry name" value="Exo_endo_phos"/>
    <property type="match status" value="1"/>
</dbReference>
<evidence type="ECO:0000256" key="12">
    <source>
        <dbReference type="ARBA" id="ARBA00022840"/>
    </source>
</evidence>
<dbReference type="Pfam" id="PF17862">
    <property type="entry name" value="AAA_lid_3"/>
    <property type="match status" value="1"/>
</dbReference>
<dbReference type="InterPro" id="IPR011992">
    <property type="entry name" value="EF-hand-dom_pair"/>
</dbReference>
<feature type="coiled-coil region" evidence="16">
    <location>
        <begin position="65"/>
        <end position="92"/>
    </location>
</feature>
<dbReference type="GO" id="GO:0006508">
    <property type="term" value="P:proteolysis"/>
    <property type="evidence" value="ECO:0007669"/>
    <property type="project" value="UniProtKB-KW"/>
</dbReference>
<evidence type="ECO:0000256" key="7">
    <source>
        <dbReference type="ARBA" id="ARBA00022723"/>
    </source>
</evidence>
<dbReference type="InterPro" id="IPR003959">
    <property type="entry name" value="ATPase_AAA_core"/>
</dbReference>
<comment type="similarity">
    <text evidence="4">In the N-terminal section; belongs to the AAA ATPase family.</text>
</comment>
<evidence type="ECO:0000313" key="19">
    <source>
        <dbReference type="Proteomes" id="UP000037460"/>
    </source>
</evidence>
<keyword evidence="6" id="KW-0812">Transmembrane</keyword>
<dbReference type="SUPFAM" id="SSF56219">
    <property type="entry name" value="DNase I-like"/>
    <property type="match status" value="1"/>
</dbReference>
<dbReference type="InterPro" id="IPR005135">
    <property type="entry name" value="Endo/exonuclease/phosphatase"/>
</dbReference>
<feature type="non-terminal residue" evidence="18">
    <location>
        <position position="1"/>
    </location>
</feature>
<keyword evidence="15" id="KW-0472">Membrane</keyword>
<dbReference type="GO" id="GO:0009535">
    <property type="term" value="C:chloroplast thylakoid membrane"/>
    <property type="evidence" value="ECO:0007669"/>
    <property type="project" value="TreeGrafter"/>
</dbReference>
<evidence type="ECO:0000256" key="14">
    <source>
        <dbReference type="ARBA" id="ARBA00023049"/>
    </source>
</evidence>
<keyword evidence="5" id="KW-0645">Protease</keyword>
<dbReference type="GO" id="GO:0005509">
    <property type="term" value="F:calcium ion binding"/>
    <property type="evidence" value="ECO:0007669"/>
    <property type="project" value="InterPro"/>
</dbReference>
<dbReference type="SUPFAM" id="SSF47473">
    <property type="entry name" value="EF-hand"/>
    <property type="match status" value="1"/>
</dbReference>
<keyword evidence="10" id="KW-0862">Zinc</keyword>
<dbReference type="Proteomes" id="UP000037460">
    <property type="component" value="Unassembled WGS sequence"/>
</dbReference>
<dbReference type="SMART" id="SM00054">
    <property type="entry name" value="EFh"/>
    <property type="match status" value="3"/>
</dbReference>
<dbReference type="PROSITE" id="PS00674">
    <property type="entry name" value="AAA"/>
    <property type="match status" value="1"/>
</dbReference>
<feature type="domain" description="EF-hand" evidence="17">
    <location>
        <begin position="586"/>
        <end position="621"/>
    </location>
</feature>
<dbReference type="InterPro" id="IPR037219">
    <property type="entry name" value="Peptidase_M41-like"/>
</dbReference>